<dbReference type="Proteomes" id="UP000683428">
    <property type="component" value="Chromosome"/>
</dbReference>
<dbReference type="InterPro" id="IPR051598">
    <property type="entry name" value="TSUP/Inactive_protease-like"/>
</dbReference>
<organism evidence="6 7">
    <name type="scientific">Azospira inquinata</name>
    <dbReference type="NCBI Taxonomy" id="2785627"/>
    <lineage>
        <taxon>Bacteria</taxon>
        <taxon>Pseudomonadati</taxon>
        <taxon>Pseudomonadota</taxon>
        <taxon>Betaproteobacteria</taxon>
        <taxon>Rhodocyclales</taxon>
        <taxon>Rhodocyclaceae</taxon>
        <taxon>Azospira</taxon>
    </lineage>
</organism>
<feature type="transmembrane region" description="Helical" evidence="5">
    <location>
        <begin position="192"/>
        <end position="209"/>
    </location>
</feature>
<evidence type="ECO:0000313" key="6">
    <source>
        <dbReference type="EMBL" id="QWT49401.1"/>
    </source>
</evidence>
<dbReference type="PANTHER" id="PTHR43701">
    <property type="entry name" value="MEMBRANE TRANSPORTER PROTEIN MJ0441-RELATED"/>
    <property type="match status" value="1"/>
</dbReference>
<feature type="transmembrane region" description="Helical" evidence="5">
    <location>
        <begin position="216"/>
        <end position="236"/>
    </location>
</feature>
<protein>
    <recommendedName>
        <fullName evidence="5">Probable membrane transporter protein</fullName>
    </recommendedName>
</protein>
<dbReference type="AlphaFoldDB" id="A0A975SN47"/>
<keyword evidence="7" id="KW-1185">Reference proteome</keyword>
<feature type="transmembrane region" description="Helical" evidence="5">
    <location>
        <begin position="6"/>
        <end position="35"/>
    </location>
</feature>
<comment type="similarity">
    <text evidence="5">Belongs to the 4-toluene sulfonate uptake permease (TSUP) (TC 2.A.102) family.</text>
</comment>
<dbReference type="Pfam" id="PF01925">
    <property type="entry name" value="TauE"/>
    <property type="match status" value="1"/>
</dbReference>
<gene>
    <name evidence="6" type="ORF">Azoinq_01935</name>
</gene>
<keyword evidence="2 5" id="KW-0812">Transmembrane</keyword>
<dbReference type="PANTHER" id="PTHR43701:SF2">
    <property type="entry name" value="MEMBRANE TRANSPORTER PROTEIN YJNA-RELATED"/>
    <property type="match status" value="1"/>
</dbReference>
<sequence>MDWLYTLSGFIVGTIVGFTGVGGGSLMTPLLVLLFGVHPSTAVGTDLLYAAVTKSGGTLVHARQGQVRWDIVGRLAIGSIPATALTLTILAQLPKQGPAAAHLISIGLGLALLGTAAAILLRKRIQALGQKHSHPEGGPAAPRHLTAITVAVGALLGVLVSLSSVGAGALGTAALFFLYPRLPTQQIVGSDVAHAVPLTLVAGIGHWFIGSVDFHLLGTLLLGSLPGIWIGSTLSARVPERVLRPLLAGTLVLVGTKLIAA</sequence>
<dbReference type="RefSeq" id="WP_216127186.1">
    <property type="nucleotide sequence ID" value="NZ_CP064782.1"/>
</dbReference>
<keyword evidence="4 5" id="KW-0472">Membrane</keyword>
<evidence type="ECO:0000256" key="3">
    <source>
        <dbReference type="ARBA" id="ARBA00022989"/>
    </source>
</evidence>
<name>A0A975SN47_9RHOO</name>
<reference evidence="6" key="1">
    <citation type="submission" date="2020-11" db="EMBL/GenBank/DDBJ databases">
        <title>Azospira inquinata sp. nov.</title>
        <authorList>
            <person name="Moe W.M."/>
            <person name="Mikes M.C."/>
        </authorList>
    </citation>
    <scope>NUCLEOTIDE SEQUENCE</scope>
    <source>
        <strain evidence="6">Azo-3</strain>
    </source>
</reference>
<evidence type="ECO:0000256" key="5">
    <source>
        <dbReference type="RuleBase" id="RU363041"/>
    </source>
</evidence>
<proteinExistence type="inferred from homology"/>
<feature type="transmembrane region" description="Helical" evidence="5">
    <location>
        <begin position="99"/>
        <end position="121"/>
    </location>
</feature>
<dbReference type="InterPro" id="IPR002781">
    <property type="entry name" value="TM_pro_TauE-like"/>
</dbReference>
<feature type="transmembrane region" description="Helical" evidence="5">
    <location>
        <begin position="147"/>
        <end position="180"/>
    </location>
</feature>
<dbReference type="KEGG" id="aiq:Azoinq_01935"/>
<evidence type="ECO:0000256" key="4">
    <source>
        <dbReference type="ARBA" id="ARBA00023136"/>
    </source>
</evidence>
<evidence type="ECO:0000256" key="1">
    <source>
        <dbReference type="ARBA" id="ARBA00004141"/>
    </source>
</evidence>
<comment type="subcellular location">
    <subcellularLocation>
        <location evidence="5">Cell membrane</location>
        <topology evidence="5">Multi-pass membrane protein</topology>
    </subcellularLocation>
    <subcellularLocation>
        <location evidence="1">Membrane</location>
        <topology evidence="1">Multi-pass membrane protein</topology>
    </subcellularLocation>
</comment>
<dbReference type="EMBL" id="CP064782">
    <property type="protein sequence ID" value="QWT49401.1"/>
    <property type="molecule type" value="Genomic_DNA"/>
</dbReference>
<accession>A0A975SN47</accession>
<feature type="transmembrane region" description="Helical" evidence="5">
    <location>
        <begin position="71"/>
        <end position="93"/>
    </location>
</feature>
<keyword evidence="3 5" id="KW-1133">Transmembrane helix</keyword>
<evidence type="ECO:0000256" key="2">
    <source>
        <dbReference type="ARBA" id="ARBA00022692"/>
    </source>
</evidence>
<evidence type="ECO:0000313" key="7">
    <source>
        <dbReference type="Proteomes" id="UP000683428"/>
    </source>
</evidence>
<keyword evidence="5" id="KW-1003">Cell membrane</keyword>
<dbReference type="GO" id="GO:0005886">
    <property type="term" value="C:plasma membrane"/>
    <property type="evidence" value="ECO:0007669"/>
    <property type="project" value="UniProtKB-SubCell"/>
</dbReference>